<feature type="region of interest" description="Disordered" evidence="1">
    <location>
        <begin position="337"/>
        <end position="400"/>
    </location>
</feature>
<proteinExistence type="predicted"/>
<evidence type="ECO:0000256" key="1">
    <source>
        <dbReference type="SAM" id="MobiDB-lite"/>
    </source>
</evidence>
<name>E6QN08_9ZZZZ</name>
<organism evidence="2">
    <name type="scientific">mine drainage metagenome</name>
    <dbReference type="NCBI Taxonomy" id="410659"/>
    <lineage>
        <taxon>unclassified sequences</taxon>
        <taxon>metagenomes</taxon>
        <taxon>ecological metagenomes</taxon>
    </lineage>
</organism>
<comment type="caution">
    <text evidence="2">The sequence shown here is derived from an EMBL/GenBank/DDBJ whole genome shotgun (WGS) entry which is preliminary data.</text>
</comment>
<accession>E6QN08</accession>
<sequence>MSRKKPFADRWMPIPIAGKPTEEQHQRLRIALEHALADAVPEIVQQLDRRGILRLLENESLLTREMSDQIGQLVRARALMIEQFPAEEVPSDKVYLREYRVKTIPGQVTLLRSLFPELKAAQCNELLARFDLPQGAEAWFAFPRWQSLGATYNLALERVLTVLSTQRRFDNRIVGKLGPEYLRQSDRAIQAWELIATSQGGANILVAPAQAGMRHRGRSARRAAAMMDSNEFGLGAFATAILILLHPERVCRAETLMIDASGDEYSLLGNGEFERVPLFDVGISGLEFSIFHRDRARHVGNPIRLCRRCCRLIFAAMRLSAKAENPFSAPVTLPHRMIAGDLPHDPQRRRSSRPQKGSRRGTAPRHRRTMESARLYQPARQKRRSPHHPRSSSLGRILQQ</sequence>
<feature type="compositionally biased region" description="Basic residues" evidence="1">
    <location>
        <begin position="349"/>
        <end position="368"/>
    </location>
</feature>
<evidence type="ECO:0000313" key="2">
    <source>
        <dbReference type="EMBL" id="CBI08629.1"/>
    </source>
</evidence>
<reference evidence="2" key="1">
    <citation type="submission" date="2009-10" db="EMBL/GenBank/DDBJ databases">
        <title>Diversity of trophic interactions inside an arsenic-rich microbial ecosystem.</title>
        <authorList>
            <person name="Bertin P.N."/>
            <person name="Heinrich-Salmeron A."/>
            <person name="Pelletier E."/>
            <person name="Goulhen-Chollet F."/>
            <person name="Arsene-Ploetze F."/>
            <person name="Gallien S."/>
            <person name="Calteau A."/>
            <person name="Vallenet D."/>
            <person name="Casiot C."/>
            <person name="Chane-Woon-Ming B."/>
            <person name="Giloteaux L."/>
            <person name="Barakat M."/>
            <person name="Bonnefoy V."/>
            <person name="Bruneel O."/>
            <person name="Chandler M."/>
            <person name="Cleiss J."/>
            <person name="Duran R."/>
            <person name="Elbaz-Poulichet F."/>
            <person name="Fonknechten N."/>
            <person name="Lauga B."/>
            <person name="Mornico D."/>
            <person name="Ortet P."/>
            <person name="Schaeffer C."/>
            <person name="Siguier P."/>
            <person name="Alexander Thil Smith A."/>
            <person name="Van Dorsselaer A."/>
            <person name="Weissenbach J."/>
            <person name="Medigue C."/>
            <person name="Le Paslier D."/>
        </authorList>
    </citation>
    <scope>NUCLEOTIDE SEQUENCE</scope>
</reference>
<gene>
    <name evidence="2" type="ORF">CARN6_2113</name>
</gene>
<dbReference type="AlphaFoldDB" id="E6QN08"/>
<protein>
    <submittedName>
        <fullName evidence="2">Uncharacterized protein</fullName>
    </submittedName>
</protein>
<dbReference type="EMBL" id="CABQ01000243">
    <property type="protein sequence ID" value="CBI08629.1"/>
    <property type="molecule type" value="Genomic_DNA"/>
</dbReference>
<feature type="compositionally biased region" description="Basic residues" evidence="1">
    <location>
        <begin position="380"/>
        <end position="390"/>
    </location>
</feature>